<comment type="subcellular location">
    <subcellularLocation>
        <location evidence="1 6">Cytoplasm</location>
        <location evidence="1 6">Cytosol</location>
    </subcellularLocation>
</comment>
<evidence type="ECO:0000256" key="7">
    <source>
        <dbReference type="SAM" id="MobiDB-lite"/>
    </source>
</evidence>
<evidence type="ECO:0000256" key="5">
    <source>
        <dbReference type="ARBA" id="ARBA00057536"/>
    </source>
</evidence>
<dbReference type="AlphaFoldDB" id="A0A9B0TSH7"/>
<evidence type="ECO:0000259" key="9">
    <source>
        <dbReference type="Pfam" id="PF23758"/>
    </source>
</evidence>
<dbReference type="PANTHER" id="PTHR23287:SF18">
    <property type="entry name" value="BLOC-2 COMPLEX MEMBER HPS5"/>
    <property type="match status" value="1"/>
</dbReference>
<evidence type="ECO:0000256" key="2">
    <source>
        <dbReference type="ARBA" id="ARBA00010697"/>
    </source>
</evidence>
<dbReference type="FunFam" id="2.130.10.10:FF:000358">
    <property type="entry name" value="Hermansky-Pudlak syndrome 5 protein homolog"/>
    <property type="match status" value="1"/>
</dbReference>
<dbReference type="InterPro" id="IPR056499">
    <property type="entry name" value="Beta-prop_HPS5-like"/>
</dbReference>
<dbReference type="OrthoDB" id="19493at2759"/>
<dbReference type="GO" id="GO:0031084">
    <property type="term" value="C:BLOC-2 complex"/>
    <property type="evidence" value="ECO:0007669"/>
    <property type="project" value="UniProtKB-UniRule"/>
</dbReference>
<dbReference type="GO" id="GO:0048066">
    <property type="term" value="P:developmental pigmentation"/>
    <property type="evidence" value="ECO:0007669"/>
    <property type="project" value="TreeGrafter"/>
</dbReference>
<organism evidence="10 11">
    <name type="scientific">Chrysochloris asiatica</name>
    <name type="common">Cape golden mole</name>
    <dbReference type="NCBI Taxonomy" id="185453"/>
    <lineage>
        <taxon>Eukaryota</taxon>
        <taxon>Metazoa</taxon>
        <taxon>Chordata</taxon>
        <taxon>Craniata</taxon>
        <taxon>Vertebrata</taxon>
        <taxon>Euteleostomi</taxon>
        <taxon>Mammalia</taxon>
        <taxon>Eutheria</taxon>
        <taxon>Afrotheria</taxon>
        <taxon>Chrysochloridae</taxon>
        <taxon>Chrysochlorinae</taxon>
        <taxon>Chrysochloris</taxon>
    </lineage>
</organism>
<dbReference type="CTD" id="11234"/>
<evidence type="ECO:0000313" key="10">
    <source>
        <dbReference type="Proteomes" id="UP000504623"/>
    </source>
</evidence>
<comment type="similarity">
    <text evidence="2 6">Belongs to the HPS5 family.</text>
</comment>
<feature type="domain" description="HPS5 TPR" evidence="9">
    <location>
        <begin position="721"/>
        <end position="1100"/>
    </location>
</feature>
<evidence type="ECO:0000256" key="3">
    <source>
        <dbReference type="ARBA" id="ARBA00022490"/>
    </source>
</evidence>
<feature type="region of interest" description="Disordered" evidence="7">
    <location>
        <begin position="560"/>
        <end position="607"/>
    </location>
</feature>
<dbReference type="InterPro" id="IPR036322">
    <property type="entry name" value="WD40_repeat_dom_sf"/>
</dbReference>
<evidence type="ECO:0000313" key="11">
    <source>
        <dbReference type="RefSeq" id="XP_006865864.1"/>
    </source>
</evidence>
<comment type="subunit">
    <text evidence="6">Component of the biogenesis of lysosome-related organelles complex-2 (or BLOC2) composed of HPS3, HPS5 and HPS6.</text>
</comment>
<gene>
    <name evidence="11" type="primary">HPS5</name>
</gene>
<name>A0A9B0TSH7_CHRAS</name>
<accession>A0A9B0TSH7</accession>
<dbReference type="Gene3D" id="2.130.10.10">
    <property type="entry name" value="YVTN repeat-like/Quinoprotein amine dehydrogenase"/>
    <property type="match status" value="1"/>
</dbReference>
<evidence type="ECO:0000256" key="1">
    <source>
        <dbReference type="ARBA" id="ARBA00004514"/>
    </source>
</evidence>
<evidence type="ECO:0000259" key="8">
    <source>
        <dbReference type="Pfam" id="PF23756"/>
    </source>
</evidence>
<dbReference type="GO" id="GO:0005829">
    <property type="term" value="C:cytosol"/>
    <property type="evidence" value="ECO:0007669"/>
    <property type="project" value="UniProtKB-SubCell"/>
</dbReference>
<protein>
    <recommendedName>
        <fullName evidence="6">Hermansky-Pudlak syndrome 5 protein homolog</fullName>
    </recommendedName>
</protein>
<dbReference type="Pfam" id="PF23756">
    <property type="entry name" value="Beta-prop_HPS5"/>
    <property type="match status" value="1"/>
</dbReference>
<feature type="domain" description="HPS5-like beta-propeller" evidence="8">
    <location>
        <begin position="15"/>
        <end position="345"/>
    </location>
</feature>
<feature type="region of interest" description="Disordered" evidence="7">
    <location>
        <begin position="482"/>
        <end position="503"/>
    </location>
</feature>
<dbReference type="GeneID" id="102832642"/>
<keyword evidence="4" id="KW-0597">Phosphoprotein</keyword>
<dbReference type="Proteomes" id="UP000504623">
    <property type="component" value="Unplaced"/>
</dbReference>
<dbReference type="Pfam" id="PF23758">
    <property type="entry name" value="TPR_HPS5"/>
    <property type="match status" value="1"/>
</dbReference>
<dbReference type="InterPro" id="IPR015943">
    <property type="entry name" value="WD40/YVTN_repeat-like_dom_sf"/>
</dbReference>
<keyword evidence="3 6" id="KW-0963">Cytoplasm</keyword>
<evidence type="ECO:0000256" key="6">
    <source>
        <dbReference type="PIRNR" id="PIRNR037475"/>
    </source>
</evidence>
<comment type="function">
    <text evidence="5">May regulate the synthesis and function of lysosomes and of highly specialized organelles, such as melanosomes and platelet dense granules. Regulates intracellular vesicular trafficking in fibroblasts. May be involved in the regulation of general functions of integrins.</text>
</comment>
<dbReference type="PIRSF" id="PIRSF037475">
    <property type="entry name" value="BLOC-2_complex_Hps5"/>
    <property type="match status" value="1"/>
</dbReference>
<feature type="compositionally biased region" description="Basic and acidic residues" evidence="7">
    <location>
        <begin position="589"/>
        <end position="600"/>
    </location>
</feature>
<reference evidence="11" key="1">
    <citation type="submission" date="2025-08" db="UniProtKB">
        <authorList>
            <consortium name="RefSeq"/>
        </authorList>
    </citation>
    <scope>IDENTIFICATION</scope>
    <source>
        <tissue evidence="11">Spleen</tissue>
    </source>
</reference>
<evidence type="ECO:0000256" key="4">
    <source>
        <dbReference type="ARBA" id="ARBA00022553"/>
    </source>
</evidence>
<keyword evidence="10" id="KW-1185">Reference proteome</keyword>
<proteinExistence type="inferred from homology"/>
<dbReference type="InterPro" id="IPR056445">
    <property type="entry name" value="TPR_HPS5"/>
</dbReference>
<dbReference type="SUPFAM" id="SSF50978">
    <property type="entry name" value="WD40 repeat-like"/>
    <property type="match status" value="1"/>
</dbReference>
<dbReference type="InterPro" id="IPR035431">
    <property type="entry name" value="HPS5"/>
</dbReference>
<dbReference type="PANTHER" id="PTHR23287">
    <property type="entry name" value="RUBY-EYE2-LIKE PROTEIN"/>
    <property type="match status" value="1"/>
</dbReference>
<feature type="compositionally biased region" description="Basic and acidic residues" evidence="7">
    <location>
        <begin position="564"/>
        <end position="576"/>
    </location>
</feature>
<sequence length="1129" mass="127676">MAFVPVIPESYSHVLAEFESLDPLLSVLRLDSTRLKCTSIAVSRKWLALGSSGGVLNLIQKEGWKQRLFLSHKEGAISQVACCLHDDDYVAVATSQGLVVVWELNQERRGKPERIYVSSEHKGRKVTALCWDTAILRIFVGDHLGKVSAIKLNTSKQAKAAATFVMFPVQTITSVDSCIVQLDYLDGRLLMSSLTRSFLCDTEREKFWKIGNKERDGEYGACFFPRRCSGGQQSLIYCARPGSRMWEVNFDGDVISTHQFKNLLASPPLPVINLRSEPQYDQTVGSSQSLSFPKLLHLSEHCVLSWTDRGIYIFLPQNVQVLLWSEVKGIQDVAVCKNELFCLHLNGKVSHLSLVSVERCVERLLRRGLWNLAARTCCLFQNSVIACRARKTLTVDKLEHLKSQLDLSSYSDLISQLEELILKFEPLDSACSSRRSSISSHESFSILDSGIYRIISSRRGSQSDEDSCSLHSQTLSEDERLKEFTSHQEEGQQEQCCGSHGNEEDVSHVSVTFEADKNETLLPFGIPLSFRSPSPLVSLQAVKKSVSSFVRKTTEKIGTLHTSPDLKVRPEPRDGEQSCEEDVSPVTCPKEEDTEEKHEVTSQPPEEDWLQELKVATTEAMITLQDPLVLFEPKSLRMVLQEWLVQLEKTFSMKDFSGISDTSKFSVKSTQDELLLDESKRVIIDDNSEKEKRNSLTNEETVDQTVFESVSSWRKPLDDLFRVYSPCMIANGFQKDLAELTTFCLELNVLTSTIECTNGHADHTVQRCSPEILACQFLKKYFFLLDLKRTKESIKLSYTNSPCVWDTFIEGLKEMASSDPAYRALEEGDLPTRLRLLDVSVPADSPLLIACVTRLYEMFGEPALRSLIRFYPSILPSDIIHLCHNHPAQFLAYLDSLVKSRPEDQRPTFLESLLQPESLRLDWLHLAVSHEAPPSTSTMDDEGYPRPYSHLLSWGYSQLILHLIQLPADFATKEKMADICRSGGFWPGCLNLCLELERRREAFTILVHLNDLSLMERDNGWIPETLEEWKLLLNLVQNKSTRPAPQKSPNGDLSDGPSPVNIENVALLLAKAVGPDRAWSLLQECGLALELSERFTRTCDILRIAEKRQRALIQSMLEKCDRFLWSQQA</sequence>
<dbReference type="RefSeq" id="XP_006865864.1">
    <property type="nucleotide sequence ID" value="XM_006865802.1"/>
</dbReference>